<evidence type="ECO:0000313" key="3">
    <source>
        <dbReference type="Proteomes" id="UP001160148"/>
    </source>
</evidence>
<evidence type="ECO:0000313" key="2">
    <source>
        <dbReference type="EMBL" id="CAI6377847.1"/>
    </source>
</evidence>
<dbReference type="Proteomes" id="UP001160148">
    <property type="component" value="Unassembled WGS sequence"/>
</dbReference>
<feature type="region of interest" description="Disordered" evidence="1">
    <location>
        <begin position="20"/>
        <end position="44"/>
    </location>
</feature>
<comment type="caution">
    <text evidence="2">The sequence shown here is derived from an EMBL/GenBank/DDBJ whole genome shotgun (WGS) entry which is preliminary data.</text>
</comment>
<name>A0AAV0YE54_9HEMI</name>
<dbReference type="AlphaFoldDB" id="A0AAV0YE54"/>
<evidence type="ECO:0000256" key="1">
    <source>
        <dbReference type="SAM" id="MobiDB-lite"/>
    </source>
</evidence>
<accession>A0AAV0YE54</accession>
<proteinExistence type="predicted"/>
<organism evidence="2 3">
    <name type="scientific">Macrosiphum euphorbiae</name>
    <name type="common">potato aphid</name>
    <dbReference type="NCBI Taxonomy" id="13131"/>
    <lineage>
        <taxon>Eukaryota</taxon>
        <taxon>Metazoa</taxon>
        <taxon>Ecdysozoa</taxon>
        <taxon>Arthropoda</taxon>
        <taxon>Hexapoda</taxon>
        <taxon>Insecta</taxon>
        <taxon>Pterygota</taxon>
        <taxon>Neoptera</taxon>
        <taxon>Paraneoptera</taxon>
        <taxon>Hemiptera</taxon>
        <taxon>Sternorrhyncha</taxon>
        <taxon>Aphidomorpha</taxon>
        <taxon>Aphidoidea</taxon>
        <taxon>Aphididae</taxon>
        <taxon>Macrosiphini</taxon>
        <taxon>Macrosiphum</taxon>
    </lineage>
</organism>
<keyword evidence="3" id="KW-1185">Reference proteome</keyword>
<protein>
    <submittedName>
        <fullName evidence="2">Uncharacterized protein</fullName>
    </submittedName>
</protein>
<gene>
    <name evidence="2" type="ORF">MEUPH1_LOCUS31047</name>
</gene>
<reference evidence="2 3" key="1">
    <citation type="submission" date="2023-01" db="EMBL/GenBank/DDBJ databases">
        <authorList>
            <person name="Whitehead M."/>
        </authorList>
    </citation>
    <scope>NUCLEOTIDE SEQUENCE [LARGE SCALE GENOMIC DNA]</scope>
</reference>
<dbReference type="EMBL" id="CARXXK010001893">
    <property type="protein sequence ID" value="CAI6377847.1"/>
    <property type="molecule type" value="Genomic_DNA"/>
</dbReference>
<sequence length="90" mass="8975">MYLLTSSLTSGNKTSIASLNSNSASASAGSKSTYSMSSCTTSSRSISYSGRSIITSSTWTSTTSISMPLLPGIATSASSCPPGAAMSRSG</sequence>